<dbReference type="InterPro" id="IPR004474">
    <property type="entry name" value="LytR_CpsA_psr"/>
</dbReference>
<feature type="transmembrane region" description="Helical" evidence="3">
    <location>
        <begin position="167"/>
        <end position="190"/>
    </location>
</feature>
<feature type="transmembrane region" description="Helical" evidence="3">
    <location>
        <begin position="129"/>
        <end position="147"/>
    </location>
</feature>
<comment type="caution">
    <text evidence="5">The sequence shown here is derived from an EMBL/GenBank/DDBJ whole genome shotgun (WGS) entry which is preliminary data.</text>
</comment>
<dbReference type="Proteomes" id="UP000280819">
    <property type="component" value="Unassembled WGS sequence"/>
</dbReference>
<evidence type="ECO:0000256" key="1">
    <source>
        <dbReference type="ARBA" id="ARBA00006068"/>
    </source>
</evidence>
<proteinExistence type="inferred from homology"/>
<organism evidence="5 6">
    <name type="scientific">Arachnia propionica</name>
    <dbReference type="NCBI Taxonomy" id="1750"/>
    <lineage>
        <taxon>Bacteria</taxon>
        <taxon>Bacillati</taxon>
        <taxon>Actinomycetota</taxon>
        <taxon>Actinomycetes</taxon>
        <taxon>Propionibacteriales</taxon>
        <taxon>Propionibacteriaceae</taxon>
        <taxon>Arachnia</taxon>
    </lineage>
</organism>
<feature type="compositionally biased region" description="Low complexity" evidence="2">
    <location>
        <begin position="557"/>
        <end position="584"/>
    </location>
</feature>
<feature type="compositionally biased region" description="Basic and acidic residues" evidence="2">
    <location>
        <begin position="62"/>
        <end position="77"/>
    </location>
</feature>
<dbReference type="RefSeq" id="WP_124845921.1">
    <property type="nucleotide sequence ID" value="NZ_RQZG01000023.1"/>
</dbReference>
<dbReference type="PANTHER" id="PTHR33392">
    <property type="entry name" value="POLYISOPRENYL-TEICHOIC ACID--PEPTIDOGLYCAN TEICHOIC ACID TRANSFERASE TAGU"/>
    <property type="match status" value="1"/>
</dbReference>
<dbReference type="OrthoDB" id="3573673at2"/>
<dbReference type="EMBL" id="RQZG01000023">
    <property type="protein sequence ID" value="RRD03305.1"/>
    <property type="molecule type" value="Genomic_DNA"/>
</dbReference>
<evidence type="ECO:0000313" key="6">
    <source>
        <dbReference type="Proteomes" id="UP000280819"/>
    </source>
</evidence>
<keyword evidence="3" id="KW-0812">Transmembrane</keyword>
<dbReference type="PANTHER" id="PTHR33392:SF6">
    <property type="entry name" value="POLYISOPRENYL-TEICHOIC ACID--PEPTIDOGLYCAN TEICHOIC ACID TRANSFERASE TAGU"/>
    <property type="match status" value="1"/>
</dbReference>
<gene>
    <name evidence="5" type="ORF">EII34_14670</name>
</gene>
<feature type="transmembrane region" description="Helical" evidence="3">
    <location>
        <begin position="202"/>
        <end position="227"/>
    </location>
</feature>
<comment type="similarity">
    <text evidence="1">Belongs to the LytR/CpsA/Psr (LCP) family.</text>
</comment>
<feature type="region of interest" description="Disordered" evidence="2">
    <location>
        <begin position="1"/>
        <end position="97"/>
    </location>
</feature>
<feature type="compositionally biased region" description="Low complexity" evidence="2">
    <location>
        <begin position="593"/>
        <end position="604"/>
    </location>
</feature>
<dbReference type="Pfam" id="PF03816">
    <property type="entry name" value="LytR_cpsA_psr"/>
    <property type="match status" value="1"/>
</dbReference>
<accession>A0A3P1T1Z8</accession>
<evidence type="ECO:0000313" key="5">
    <source>
        <dbReference type="EMBL" id="RRD03305.1"/>
    </source>
</evidence>
<dbReference type="Gene3D" id="3.40.630.190">
    <property type="entry name" value="LCP protein"/>
    <property type="match status" value="1"/>
</dbReference>
<protein>
    <recommendedName>
        <fullName evidence="4">Cell envelope-related transcriptional attenuator domain-containing protein</fullName>
    </recommendedName>
</protein>
<dbReference type="AlphaFoldDB" id="A0A3P1T1Z8"/>
<keyword evidence="3" id="KW-0472">Membrane</keyword>
<evidence type="ECO:0000256" key="3">
    <source>
        <dbReference type="SAM" id="Phobius"/>
    </source>
</evidence>
<keyword evidence="3" id="KW-1133">Transmembrane helix</keyword>
<dbReference type="NCBIfam" id="TIGR00350">
    <property type="entry name" value="lytR_cpsA_psr"/>
    <property type="match status" value="1"/>
</dbReference>
<reference evidence="5 6" key="1">
    <citation type="submission" date="2018-11" db="EMBL/GenBank/DDBJ databases">
        <title>Genomes From Bacteria Associated with the Canine Oral Cavity: a Test Case for Automated Genome-Based Taxonomic Assignment.</title>
        <authorList>
            <person name="Coil D.A."/>
            <person name="Jospin G."/>
            <person name="Darling A.E."/>
            <person name="Wallis C."/>
            <person name="Davis I.J."/>
            <person name="Harris S."/>
            <person name="Eisen J.A."/>
            <person name="Holcombe L.J."/>
            <person name="O'Flynn C."/>
        </authorList>
    </citation>
    <scope>NUCLEOTIDE SEQUENCE [LARGE SCALE GENOMIC DNA]</scope>
    <source>
        <strain evidence="5 6">OH887_COT-365</strain>
    </source>
</reference>
<sequence>MSDGKYSGVHRDDPPRRGADPEATQKRPRRSAPDDYTPTPRHVMPSTESDLGRHAVPPVNDDIFRRPSDDTPTDRAPRNGGRHARPAPETEPEIEPTRASLGRSLLLTTASALLPGIGLIGTRPRWAKLLGVLAPLTFLVCLGIIGYTAVTDLPRLAGIALNPNSLIIVTALLVALALSWVMLVTTTHLLTRPPGMRFGRRALGAFLVTSLTFCIGAPLAVGARYALSSRELVDSVFKEQDDIVATSRPSVVAGNNPWKDIPRLNILLLGADSTAARKKDNKGVYVPRTDTIMVASIDTATGATTLIQIPRNVQYVPFPKDSKLAKVFPKGFTSGRGDDAEWFVNAIWERTVSGDHPQMAKAVGPATYPGAEALKQGVEGITGLKMHYFVLINIDGLQQLIDAMGGVTVNINKKLPIGGDQDSGVKPHGYLQPGPDQKLDGYRAMWYARGRYGLTDGDYDRMARQSCLVGAVIRQANPQTMLTSYEAIAKASKDMVMTDIPQEALQPIVELALKVKDANVTRLRFTNGTHGYDYGKPNFPEMRRSVQEALGITVETTPAPTTPAATSAAPEPSAPTETQPTTESPKTEKPGKSGKSSASSKPTETTPPPAEVVSDACAYNPEQ</sequence>
<feature type="compositionally biased region" description="Basic and acidic residues" evidence="2">
    <location>
        <begin position="9"/>
        <end position="25"/>
    </location>
</feature>
<name>A0A3P1T1Z8_9ACTN</name>
<dbReference type="InterPro" id="IPR050922">
    <property type="entry name" value="LytR/CpsA/Psr_CW_biosynth"/>
</dbReference>
<feature type="region of interest" description="Disordered" evidence="2">
    <location>
        <begin position="557"/>
        <end position="623"/>
    </location>
</feature>
<evidence type="ECO:0000259" key="4">
    <source>
        <dbReference type="Pfam" id="PF03816"/>
    </source>
</evidence>
<evidence type="ECO:0000256" key="2">
    <source>
        <dbReference type="SAM" id="MobiDB-lite"/>
    </source>
</evidence>
<feature type="domain" description="Cell envelope-related transcriptional attenuator" evidence="4">
    <location>
        <begin position="288"/>
        <end position="476"/>
    </location>
</feature>